<feature type="transmembrane region" description="Helical" evidence="1">
    <location>
        <begin position="72"/>
        <end position="92"/>
    </location>
</feature>
<dbReference type="InterPro" id="IPR004843">
    <property type="entry name" value="Calcineurin-like_PHP"/>
</dbReference>
<dbReference type="EMBL" id="JRAI01000038">
    <property type="protein sequence ID" value="KGN86364.1"/>
    <property type="molecule type" value="Genomic_DNA"/>
</dbReference>
<feature type="transmembrane region" description="Helical" evidence="1">
    <location>
        <begin position="6"/>
        <end position="23"/>
    </location>
</feature>
<feature type="transmembrane region" description="Helical" evidence="1">
    <location>
        <begin position="35"/>
        <end position="52"/>
    </location>
</feature>
<evidence type="ECO:0000259" key="2">
    <source>
        <dbReference type="Pfam" id="PF00149"/>
    </source>
</evidence>
<dbReference type="Pfam" id="PF00149">
    <property type="entry name" value="Metallophos"/>
    <property type="match status" value="1"/>
</dbReference>
<dbReference type="InterPro" id="IPR051158">
    <property type="entry name" value="Metallophosphoesterase_sf"/>
</dbReference>
<evidence type="ECO:0000256" key="1">
    <source>
        <dbReference type="SAM" id="Phobius"/>
    </source>
</evidence>
<dbReference type="eggNOG" id="COG1408">
    <property type="taxonomic scope" value="Bacteria"/>
</dbReference>
<comment type="caution">
    <text evidence="3">The sequence shown here is derived from an EMBL/GenBank/DDBJ whole genome shotgun (WGS) entry which is preliminary data.</text>
</comment>
<dbReference type="PANTHER" id="PTHR31302">
    <property type="entry name" value="TRANSMEMBRANE PROTEIN WITH METALLOPHOSPHOESTERASE DOMAIN-RELATED"/>
    <property type="match status" value="1"/>
</dbReference>
<organism evidence="3 4">
    <name type="scientific">Porphyromonas gulae</name>
    <dbReference type="NCBI Taxonomy" id="111105"/>
    <lineage>
        <taxon>Bacteria</taxon>
        <taxon>Pseudomonadati</taxon>
        <taxon>Bacteroidota</taxon>
        <taxon>Bacteroidia</taxon>
        <taxon>Bacteroidales</taxon>
        <taxon>Porphyromonadaceae</taxon>
        <taxon>Porphyromonas</taxon>
    </lineage>
</organism>
<dbReference type="OrthoDB" id="9780884at2"/>
<dbReference type="PANTHER" id="PTHR31302:SF0">
    <property type="entry name" value="TRANSMEMBRANE PROTEIN WITH METALLOPHOSPHOESTERASE DOMAIN"/>
    <property type="match status" value="1"/>
</dbReference>
<evidence type="ECO:0000313" key="3">
    <source>
        <dbReference type="EMBL" id="KGN86364.1"/>
    </source>
</evidence>
<gene>
    <name evidence="3" type="ORF">HR08_04060</name>
</gene>
<reference evidence="3 4" key="1">
    <citation type="submission" date="2014-08" db="EMBL/GenBank/DDBJ databases">
        <title>Porphyromonas gulae strain:COT-052_OH1451 Genome sequencing.</title>
        <authorList>
            <person name="Wallis C."/>
            <person name="Deusch O."/>
            <person name="O'Flynn C."/>
            <person name="Davis I."/>
            <person name="Jospin G."/>
            <person name="Darling A.E."/>
            <person name="Coil D.A."/>
            <person name="Alexiev A."/>
            <person name="Horsfall A."/>
            <person name="Kirkwood N."/>
            <person name="Harris S."/>
            <person name="Eisen J.A."/>
        </authorList>
    </citation>
    <scope>NUCLEOTIDE SEQUENCE [LARGE SCALE GENOMIC DNA]</scope>
    <source>
        <strain evidence="4">COT-052 OH1451</strain>
    </source>
</reference>
<evidence type="ECO:0000313" key="4">
    <source>
        <dbReference type="Proteomes" id="UP000030130"/>
    </source>
</evidence>
<keyword evidence="1" id="KW-0472">Membrane</keyword>
<dbReference type="AlphaFoldDB" id="A0A0A2FDD0"/>
<dbReference type="SUPFAM" id="SSF56300">
    <property type="entry name" value="Metallo-dependent phosphatases"/>
    <property type="match status" value="1"/>
</dbReference>
<keyword evidence="1" id="KW-1133">Transmembrane helix</keyword>
<accession>A0A0A2FDD0</accession>
<dbReference type="Gene3D" id="3.60.21.10">
    <property type="match status" value="1"/>
</dbReference>
<dbReference type="Proteomes" id="UP000030130">
    <property type="component" value="Unassembled WGS sequence"/>
</dbReference>
<name>A0A0A2FDD0_9PORP</name>
<dbReference type="GO" id="GO:0016787">
    <property type="term" value="F:hydrolase activity"/>
    <property type="evidence" value="ECO:0007669"/>
    <property type="project" value="InterPro"/>
</dbReference>
<sequence length="384" mass="43950">MKVFLEAFLLQYLLTLYIAYRGGQALPQKSLWRKGFHLLMGVVFALYLIGFAGNRVLPDAVMSCIMSVTGFWFVMSIYAMFAMVIVEIARVVDRHFLHRFDRLSERVQARIRLGLFVFIGLYSALIVIHGLNIVRYPVVKHMDIRLDRPAIDGRQSMKVALLTDIHISETVTAGHIREMVERTLAERPDIVLIGGDMIDYHGRYARRDSITEYMRRLQDETPMGAYYVLGNHEYRADEVEKREWFRSIGHLVIDQVVTPGNAFYLIGRDDSTNVFRAPLHELMPYVDTTKASILLDHQPHKLDSVAMTGVDLALYGHTHNGQIWPFTILTRLAFEKSWGYLRKGHTQFYISSGAGAAGPAIRVFTESEIVILNIRFAPENKQAR</sequence>
<dbReference type="RefSeq" id="WP_039420656.1">
    <property type="nucleotide sequence ID" value="NZ_JRAI01000038.1"/>
</dbReference>
<proteinExistence type="predicted"/>
<keyword evidence="1" id="KW-0812">Transmembrane</keyword>
<feature type="domain" description="Calcineurin-like phosphoesterase" evidence="2">
    <location>
        <begin position="157"/>
        <end position="320"/>
    </location>
</feature>
<protein>
    <submittedName>
        <fullName evidence="3">Phosphoesterase</fullName>
    </submittedName>
</protein>
<feature type="transmembrane region" description="Helical" evidence="1">
    <location>
        <begin position="113"/>
        <end position="134"/>
    </location>
</feature>
<dbReference type="InterPro" id="IPR029052">
    <property type="entry name" value="Metallo-depent_PP-like"/>
</dbReference>